<reference evidence="1 2" key="1">
    <citation type="journal article" date="2015" name="Geomicrobiol. J.">
        <title>Caldisalinibacter kiritimatiensis gen. nov., sp. nov., a moderately thermohalophilic thiosulfate-reducing bacterium from a hypersaline microbial mat.</title>
        <authorList>
            <person name="Ben Hania W."/>
            <person name="Joseph M."/>
            <person name="Fiebig A."/>
            <person name="Bunk B."/>
            <person name="Klenk H.-P."/>
            <person name="Fardeau M.-L."/>
            <person name="Spring S."/>
        </authorList>
    </citation>
    <scope>NUCLEOTIDE SEQUENCE [LARGE SCALE GENOMIC DNA]</scope>
    <source>
        <strain evidence="1 2">L21-TH-D2</strain>
    </source>
</reference>
<evidence type="ECO:0000313" key="1">
    <source>
        <dbReference type="EMBL" id="EOD00498.1"/>
    </source>
</evidence>
<accession>R1ATS2</accession>
<sequence length="51" mass="6037">MVPEEEELNDRTIRELCQHTKQLERLKSKGKVYISNRASGNTYKLPISLYR</sequence>
<dbReference type="EMBL" id="ARZA01000155">
    <property type="protein sequence ID" value="EOD00498.1"/>
    <property type="molecule type" value="Genomic_DNA"/>
</dbReference>
<name>R1ATS2_9FIRM</name>
<comment type="caution">
    <text evidence="1">The sequence shown here is derived from an EMBL/GenBank/DDBJ whole genome shotgun (WGS) entry which is preliminary data.</text>
</comment>
<proteinExistence type="predicted"/>
<organism evidence="1 2">
    <name type="scientific">Caldisalinibacter kiritimatiensis</name>
    <dbReference type="NCBI Taxonomy" id="1304284"/>
    <lineage>
        <taxon>Bacteria</taxon>
        <taxon>Bacillati</taxon>
        <taxon>Bacillota</taxon>
        <taxon>Tissierellia</taxon>
        <taxon>Tissierellales</taxon>
        <taxon>Thermohalobacteraceae</taxon>
        <taxon>Caldisalinibacter</taxon>
    </lineage>
</organism>
<dbReference type="Proteomes" id="UP000013378">
    <property type="component" value="Unassembled WGS sequence"/>
</dbReference>
<evidence type="ECO:0000313" key="2">
    <source>
        <dbReference type="Proteomes" id="UP000013378"/>
    </source>
</evidence>
<protein>
    <submittedName>
        <fullName evidence="1">Uncharacterized protein</fullName>
    </submittedName>
</protein>
<dbReference type="AlphaFoldDB" id="R1ATS2"/>
<gene>
    <name evidence="1" type="ORF">L21TH_1454</name>
</gene>
<keyword evidence="2" id="KW-1185">Reference proteome</keyword>
<dbReference type="STRING" id="1304284.L21TH_1454"/>